<dbReference type="STRING" id="281362.AT959_02860"/>
<dbReference type="SUPFAM" id="SSF51690">
    <property type="entry name" value="Nicotinate/Quinolinate PRTase C-terminal domain-like"/>
    <property type="match status" value="1"/>
</dbReference>
<comment type="similarity">
    <text evidence="1 5">Belongs to the NadC/ModD family.</text>
</comment>
<dbReference type="GO" id="GO:0009435">
    <property type="term" value="P:NAD+ biosynthetic process"/>
    <property type="evidence" value="ECO:0007669"/>
    <property type="project" value="InterPro"/>
</dbReference>
<dbReference type="InterPro" id="IPR027277">
    <property type="entry name" value="NadC/ModD"/>
</dbReference>
<dbReference type="Gene3D" id="3.90.1170.20">
    <property type="entry name" value="Quinolinate phosphoribosyl transferase, N-terminal domain"/>
    <property type="match status" value="1"/>
</dbReference>
<evidence type="ECO:0000259" key="7">
    <source>
        <dbReference type="Pfam" id="PF02749"/>
    </source>
</evidence>
<evidence type="ECO:0000256" key="1">
    <source>
        <dbReference type="ARBA" id="ARBA00009400"/>
    </source>
</evidence>
<keyword evidence="3 5" id="KW-0328">Glycosyltransferase</keyword>
<evidence type="ECO:0000313" key="9">
    <source>
        <dbReference type="Proteomes" id="UP000070186"/>
    </source>
</evidence>
<dbReference type="Pfam" id="PF02749">
    <property type="entry name" value="QRPTase_N"/>
    <property type="match status" value="1"/>
</dbReference>
<dbReference type="EMBL" id="LODL01000007">
    <property type="protein sequence ID" value="KXB32020.1"/>
    <property type="molecule type" value="Genomic_DNA"/>
</dbReference>
<dbReference type="CDD" id="cd01573">
    <property type="entry name" value="modD_like"/>
    <property type="match status" value="1"/>
</dbReference>
<dbReference type="PANTHER" id="PTHR32179:SF4">
    <property type="entry name" value="PYROPHOSPHORYLASE MODD-RELATED"/>
    <property type="match status" value="1"/>
</dbReference>
<dbReference type="NCBIfam" id="TIGR01334">
    <property type="entry name" value="modD"/>
    <property type="match status" value="1"/>
</dbReference>
<dbReference type="InterPro" id="IPR022412">
    <property type="entry name" value="Quinolinate_PRibosylTrfase_N"/>
</dbReference>
<sequence length="285" mass="29760">MNPYTLPDRELEALLHDDAPCGDATSFALGIGPQPGRLVFRARYDMVLCGSEEALRMGELRGLRPVGRVAASGETLAAGAEILSLEGTAGSLHGVWKTAQTLIEYLSGIATATAAIVAAARRGDPDCAVVCTRKNFPGTKPAAIKAVLCGGASPHRLSLSETLLVFAEHRAFLGDQPPAASIARLRRQWPERAIVVEVGDETEALAWAAAGADILQLEKLPVDAVDRLHRQIPGTRLAAAGGVNAGNAEAYARAGAQILVSSAPYFAAPRDVAVTLTALPTTTEP</sequence>
<dbReference type="GO" id="GO:0034213">
    <property type="term" value="P:quinolinate catabolic process"/>
    <property type="evidence" value="ECO:0007669"/>
    <property type="project" value="TreeGrafter"/>
</dbReference>
<dbReference type="Pfam" id="PF01729">
    <property type="entry name" value="QRPTase_C"/>
    <property type="match status" value="1"/>
</dbReference>
<dbReference type="SUPFAM" id="SSF54675">
    <property type="entry name" value="Nicotinate/Quinolinate PRTase N-terminal domain-like"/>
    <property type="match status" value="1"/>
</dbReference>
<feature type="domain" description="Quinolinate phosphoribosyl transferase C-terminal" evidence="6">
    <location>
        <begin position="109"/>
        <end position="273"/>
    </location>
</feature>
<dbReference type="InterPro" id="IPR036068">
    <property type="entry name" value="Nicotinate_pribotase-like_C"/>
</dbReference>
<name>A0A133XM73_9RHOO</name>
<reference evidence="8 9" key="1">
    <citation type="submission" date="2015-12" db="EMBL/GenBank/DDBJ databases">
        <title>Nitrous oxide reduction kinetics distinguish bacteria harboring typical versus atypical NosZ.</title>
        <authorList>
            <person name="Yoon S."/>
            <person name="Nissen S."/>
            <person name="Park D."/>
            <person name="Sanford R.A."/>
            <person name="Loeffler F.E."/>
        </authorList>
    </citation>
    <scope>NUCLEOTIDE SEQUENCE [LARGE SCALE GENOMIC DNA]</scope>
    <source>
        <strain evidence="8 9">ATCC BAA-841</strain>
    </source>
</reference>
<keyword evidence="9" id="KW-1185">Reference proteome</keyword>
<evidence type="ECO:0000256" key="4">
    <source>
        <dbReference type="ARBA" id="ARBA00022679"/>
    </source>
</evidence>
<evidence type="ECO:0000259" key="6">
    <source>
        <dbReference type="Pfam" id="PF01729"/>
    </source>
</evidence>
<dbReference type="PANTHER" id="PTHR32179">
    <property type="entry name" value="NICOTINATE-NUCLEOTIDE PYROPHOSPHORYLASE [CARBOXYLATING]"/>
    <property type="match status" value="1"/>
</dbReference>
<dbReference type="GO" id="GO:0005737">
    <property type="term" value="C:cytoplasm"/>
    <property type="evidence" value="ECO:0007669"/>
    <property type="project" value="TreeGrafter"/>
</dbReference>
<dbReference type="InterPro" id="IPR037128">
    <property type="entry name" value="Quinolinate_PRibosylTase_N_sf"/>
</dbReference>
<dbReference type="AlphaFoldDB" id="A0A133XM73"/>
<dbReference type="Proteomes" id="UP000070186">
    <property type="component" value="Unassembled WGS sequence"/>
</dbReference>
<organism evidence="8 9">
    <name type="scientific">Dechloromonas denitrificans</name>
    <dbReference type="NCBI Taxonomy" id="281362"/>
    <lineage>
        <taxon>Bacteria</taxon>
        <taxon>Pseudomonadati</taxon>
        <taxon>Pseudomonadota</taxon>
        <taxon>Betaproteobacteria</taxon>
        <taxon>Rhodocyclales</taxon>
        <taxon>Azonexaceae</taxon>
        <taxon>Dechloromonas</taxon>
    </lineage>
</organism>
<dbReference type="RefSeq" id="WP_066880378.1">
    <property type="nucleotide sequence ID" value="NZ_LODL01000007.1"/>
</dbReference>
<dbReference type="InterPro" id="IPR013785">
    <property type="entry name" value="Aldolase_TIM"/>
</dbReference>
<gene>
    <name evidence="8" type="ORF">AT959_02860</name>
</gene>
<comment type="caution">
    <text evidence="8">The sequence shown here is derived from an EMBL/GenBank/DDBJ whole genome shotgun (WGS) entry which is preliminary data.</text>
</comment>
<evidence type="ECO:0000256" key="5">
    <source>
        <dbReference type="PIRNR" id="PIRNR006250"/>
    </source>
</evidence>
<accession>A0A133XM73</accession>
<dbReference type="InterPro" id="IPR002638">
    <property type="entry name" value="Quinolinate_PRibosylTrfase_C"/>
</dbReference>
<evidence type="ECO:0000256" key="3">
    <source>
        <dbReference type="ARBA" id="ARBA00022676"/>
    </source>
</evidence>
<keyword evidence="4 5" id="KW-0808">Transferase</keyword>
<evidence type="ECO:0000313" key="8">
    <source>
        <dbReference type="EMBL" id="KXB32020.1"/>
    </source>
</evidence>
<dbReference type="InterPro" id="IPR006242">
    <property type="entry name" value="ModD"/>
</dbReference>
<dbReference type="Gene3D" id="3.20.20.70">
    <property type="entry name" value="Aldolase class I"/>
    <property type="match status" value="1"/>
</dbReference>
<proteinExistence type="inferred from homology"/>
<dbReference type="GO" id="GO:0004514">
    <property type="term" value="F:nicotinate-nucleotide diphosphorylase (carboxylating) activity"/>
    <property type="evidence" value="ECO:0007669"/>
    <property type="project" value="InterPro"/>
</dbReference>
<dbReference type="PIRSF" id="PIRSF006250">
    <property type="entry name" value="NadC_ModD"/>
    <property type="match status" value="1"/>
</dbReference>
<evidence type="ECO:0000256" key="2">
    <source>
        <dbReference type="ARBA" id="ARBA00019205"/>
    </source>
</evidence>
<protein>
    <recommendedName>
        <fullName evidence="2">Putative pyrophosphorylase ModD</fullName>
    </recommendedName>
</protein>
<feature type="domain" description="Quinolinate phosphoribosyl transferase N-terminal" evidence="7">
    <location>
        <begin position="23"/>
        <end position="107"/>
    </location>
</feature>